<dbReference type="EMBL" id="JAWSTH010000038">
    <property type="protein sequence ID" value="MDW5595711.1"/>
    <property type="molecule type" value="Genomic_DNA"/>
</dbReference>
<feature type="transmembrane region" description="Helical" evidence="7">
    <location>
        <begin position="66"/>
        <end position="88"/>
    </location>
</feature>
<evidence type="ECO:0000256" key="6">
    <source>
        <dbReference type="ARBA" id="ARBA00023136"/>
    </source>
</evidence>
<keyword evidence="10" id="KW-1185">Reference proteome</keyword>
<keyword evidence="4 7" id="KW-0812">Transmembrane</keyword>
<dbReference type="InterPro" id="IPR007182">
    <property type="entry name" value="MnhB"/>
</dbReference>
<evidence type="ECO:0000259" key="8">
    <source>
        <dbReference type="Pfam" id="PF04039"/>
    </source>
</evidence>
<proteinExistence type="inferred from homology"/>
<dbReference type="RefSeq" id="WP_318598049.1">
    <property type="nucleotide sequence ID" value="NZ_JAWSTH010000038.1"/>
</dbReference>
<comment type="caution">
    <text evidence="9">The sequence shown here is derived from an EMBL/GenBank/DDBJ whole genome shotgun (WGS) entry which is preliminary data.</text>
</comment>
<dbReference type="InterPro" id="IPR050622">
    <property type="entry name" value="CPA3_antiporter_subunitB"/>
</dbReference>
<protein>
    <submittedName>
        <fullName evidence="9">MnhB domain-containing protein</fullName>
    </submittedName>
</protein>
<reference evidence="10" key="1">
    <citation type="submission" date="2023-07" db="EMBL/GenBank/DDBJ databases">
        <title>Conexibacter stalactiti sp. nov., isolated from stalactites in a lava cave and emended description of the genus Conexibacter.</title>
        <authorList>
            <person name="Lee S.D."/>
        </authorList>
    </citation>
    <scope>NUCLEOTIDE SEQUENCE [LARGE SCALE GENOMIC DNA]</scope>
    <source>
        <strain evidence="10">KCTC 39840</strain>
    </source>
</reference>
<dbReference type="PANTHER" id="PTHR33932">
    <property type="entry name" value="NA(+)/H(+) ANTIPORTER SUBUNIT B"/>
    <property type="match status" value="1"/>
</dbReference>
<evidence type="ECO:0000256" key="5">
    <source>
        <dbReference type="ARBA" id="ARBA00022989"/>
    </source>
</evidence>
<feature type="transmembrane region" description="Helical" evidence="7">
    <location>
        <begin position="115"/>
        <end position="133"/>
    </location>
</feature>
<feature type="transmembrane region" description="Helical" evidence="7">
    <location>
        <begin position="35"/>
        <end position="54"/>
    </location>
</feature>
<accession>A0ABU4HQY6</accession>
<sequence length="154" mass="16119">MSILTETVARLLLAPSIIVAAAILVKGYVDVGDGFSAAVVVTLAIALQYLVLGARRTEEEIPLLRHAPRVAIAGLLIALASGFFPLLFGDPLFSHAPGPGDRVAHVGRLELMTPVLFDVGVFMLVGGALIALIHHLAEPPELEAEADAEAEAAR</sequence>
<dbReference type="PANTHER" id="PTHR33932:SF4">
    <property type="entry name" value="NA(+)_H(+) ANTIPORTER SUBUNIT B"/>
    <property type="match status" value="1"/>
</dbReference>
<feature type="transmembrane region" description="Helical" evidence="7">
    <location>
        <begin position="12"/>
        <end position="29"/>
    </location>
</feature>
<evidence type="ECO:0000256" key="3">
    <source>
        <dbReference type="ARBA" id="ARBA00022475"/>
    </source>
</evidence>
<evidence type="ECO:0000313" key="10">
    <source>
        <dbReference type="Proteomes" id="UP001284601"/>
    </source>
</evidence>
<comment type="similarity">
    <text evidence="2">Belongs to the CPA3 antiporters (TC 2.A.63) subunit B family.</text>
</comment>
<keyword evidence="5 7" id="KW-1133">Transmembrane helix</keyword>
<keyword evidence="3" id="KW-1003">Cell membrane</keyword>
<evidence type="ECO:0000256" key="2">
    <source>
        <dbReference type="ARBA" id="ARBA00009425"/>
    </source>
</evidence>
<feature type="domain" description="Na+/H+ antiporter MnhB subunit-related protein" evidence="8">
    <location>
        <begin position="5"/>
        <end position="130"/>
    </location>
</feature>
<dbReference type="Proteomes" id="UP001284601">
    <property type="component" value="Unassembled WGS sequence"/>
</dbReference>
<name>A0ABU4HQY6_9ACTN</name>
<evidence type="ECO:0000256" key="7">
    <source>
        <dbReference type="SAM" id="Phobius"/>
    </source>
</evidence>
<gene>
    <name evidence="9" type="ORF">R7226_15280</name>
</gene>
<evidence type="ECO:0000256" key="1">
    <source>
        <dbReference type="ARBA" id="ARBA00004651"/>
    </source>
</evidence>
<evidence type="ECO:0000313" key="9">
    <source>
        <dbReference type="EMBL" id="MDW5595711.1"/>
    </source>
</evidence>
<organism evidence="9 10">
    <name type="scientific">Conexibacter stalactiti</name>
    <dbReference type="NCBI Taxonomy" id="1940611"/>
    <lineage>
        <taxon>Bacteria</taxon>
        <taxon>Bacillati</taxon>
        <taxon>Actinomycetota</taxon>
        <taxon>Thermoleophilia</taxon>
        <taxon>Solirubrobacterales</taxon>
        <taxon>Conexibacteraceae</taxon>
        <taxon>Conexibacter</taxon>
    </lineage>
</organism>
<keyword evidence="6 7" id="KW-0472">Membrane</keyword>
<dbReference type="Pfam" id="PF04039">
    <property type="entry name" value="MnhB"/>
    <property type="match status" value="1"/>
</dbReference>
<comment type="subcellular location">
    <subcellularLocation>
        <location evidence="1">Cell membrane</location>
        <topology evidence="1">Multi-pass membrane protein</topology>
    </subcellularLocation>
</comment>
<evidence type="ECO:0000256" key="4">
    <source>
        <dbReference type="ARBA" id="ARBA00022692"/>
    </source>
</evidence>